<protein>
    <submittedName>
        <fullName evidence="2">Uncharacterized protein</fullName>
    </submittedName>
</protein>
<dbReference type="InParanoid" id="A0A1J7JD39"/>
<evidence type="ECO:0000256" key="1">
    <source>
        <dbReference type="SAM" id="MobiDB-lite"/>
    </source>
</evidence>
<evidence type="ECO:0000313" key="2">
    <source>
        <dbReference type="EMBL" id="OIW25498.1"/>
    </source>
</evidence>
<accession>A0A1J7JD39</accession>
<name>A0A1J7JD39_9PEZI</name>
<dbReference type="Proteomes" id="UP000182658">
    <property type="component" value="Unassembled WGS sequence"/>
</dbReference>
<evidence type="ECO:0000313" key="3">
    <source>
        <dbReference type="Proteomes" id="UP000182658"/>
    </source>
</evidence>
<dbReference type="EMBL" id="KV875101">
    <property type="protein sequence ID" value="OIW25498.1"/>
    <property type="molecule type" value="Genomic_DNA"/>
</dbReference>
<proteinExistence type="predicted"/>
<keyword evidence="3" id="KW-1185">Reference proteome</keyword>
<feature type="region of interest" description="Disordered" evidence="1">
    <location>
        <begin position="40"/>
        <end position="61"/>
    </location>
</feature>
<gene>
    <name evidence="2" type="ORF">CONLIGDRAFT_497372</name>
</gene>
<sequence length="61" mass="6931">MFHQPVGSWGVITPWTWTETPGAADGSYMNAQDVRQGGRHRNLRGMNTLPSHTTRLAHTRW</sequence>
<organism evidence="2 3">
    <name type="scientific">Coniochaeta ligniaria NRRL 30616</name>
    <dbReference type="NCBI Taxonomy" id="1408157"/>
    <lineage>
        <taxon>Eukaryota</taxon>
        <taxon>Fungi</taxon>
        <taxon>Dikarya</taxon>
        <taxon>Ascomycota</taxon>
        <taxon>Pezizomycotina</taxon>
        <taxon>Sordariomycetes</taxon>
        <taxon>Sordariomycetidae</taxon>
        <taxon>Coniochaetales</taxon>
        <taxon>Coniochaetaceae</taxon>
        <taxon>Coniochaeta</taxon>
    </lineage>
</organism>
<dbReference type="AlphaFoldDB" id="A0A1J7JD39"/>
<reference evidence="2 3" key="1">
    <citation type="submission" date="2016-10" db="EMBL/GenBank/DDBJ databases">
        <title>Draft genome sequence of Coniochaeta ligniaria NRRL30616, a lignocellulolytic fungus for bioabatement of inhibitors in plant biomass hydrolysates.</title>
        <authorList>
            <consortium name="DOE Joint Genome Institute"/>
            <person name="Jimenez D.J."/>
            <person name="Hector R.E."/>
            <person name="Riley R."/>
            <person name="Sun H."/>
            <person name="Grigoriev I.V."/>
            <person name="Van Elsas J.D."/>
            <person name="Nichols N.N."/>
        </authorList>
    </citation>
    <scope>NUCLEOTIDE SEQUENCE [LARGE SCALE GENOMIC DNA]</scope>
    <source>
        <strain evidence="2 3">NRRL 30616</strain>
    </source>
</reference>